<dbReference type="SUPFAM" id="SSF51004">
    <property type="entry name" value="C-terminal (heme d1) domain of cytochrome cd1-nitrite reductase"/>
    <property type="match status" value="1"/>
</dbReference>
<reference evidence="1" key="1">
    <citation type="submission" date="2011-02" db="EMBL/GenBank/DDBJ databases">
        <title>Complete sequence of Acidovorax avenae subsp. avenae ATCC 19860.</title>
        <authorList>
            <consortium name="US DOE Joint Genome Institute"/>
            <person name="Lucas S."/>
            <person name="Copeland A."/>
            <person name="Lapidus A."/>
            <person name="Cheng J.-F."/>
            <person name="Goodwin L."/>
            <person name="Pitluck S."/>
            <person name="Chertkov O."/>
            <person name="Held B."/>
            <person name="Detter J.C."/>
            <person name="Han C."/>
            <person name="Tapia R."/>
            <person name="Land M."/>
            <person name="Hauser L."/>
            <person name="Kyrpides N."/>
            <person name="Ivanova N."/>
            <person name="Ovchinnikova G."/>
            <person name="Pagani I."/>
            <person name="Gordon S."/>
            <person name="Woyke T."/>
        </authorList>
    </citation>
    <scope>NUCLEOTIDE SEQUENCE</scope>
    <source>
        <strain evidence="1">ATCC 19860</strain>
    </source>
</reference>
<dbReference type="GeneID" id="34237422"/>
<gene>
    <name evidence="1" type="ordered locus">Acav_4663</name>
</gene>
<keyword evidence="2" id="KW-1185">Reference proteome</keyword>
<proteinExistence type="predicted"/>
<evidence type="ECO:0008006" key="3">
    <source>
        <dbReference type="Google" id="ProtNLM"/>
    </source>
</evidence>
<dbReference type="Proteomes" id="UP000002482">
    <property type="component" value="Chromosome"/>
</dbReference>
<accession>F0QB47</accession>
<protein>
    <recommendedName>
        <fullName evidence="3">YncE family protein</fullName>
    </recommendedName>
</protein>
<dbReference type="InterPro" id="IPR011048">
    <property type="entry name" value="Haem_d1_sf"/>
</dbReference>
<dbReference type="OrthoDB" id="24300at2"/>
<dbReference type="InterPro" id="IPR015943">
    <property type="entry name" value="WD40/YVTN_repeat-like_dom_sf"/>
</dbReference>
<dbReference type="RefSeq" id="WP_013597003.1">
    <property type="nucleotide sequence ID" value="NC_015138.1"/>
</dbReference>
<organism evidence="1 2">
    <name type="scientific">Paracidovorax avenae (strain ATCC 19860 / DSM 7227 / CCUG 15838 / JCM 20985 / LMG 2117 / NCPPB 1011)</name>
    <name type="common">Acidovorax avenae</name>
    <dbReference type="NCBI Taxonomy" id="643561"/>
    <lineage>
        <taxon>Bacteria</taxon>
        <taxon>Pseudomonadati</taxon>
        <taxon>Pseudomonadota</taxon>
        <taxon>Betaproteobacteria</taxon>
        <taxon>Burkholderiales</taxon>
        <taxon>Comamonadaceae</taxon>
        <taxon>Paracidovorax</taxon>
    </lineage>
</organism>
<evidence type="ECO:0000313" key="2">
    <source>
        <dbReference type="Proteomes" id="UP000002482"/>
    </source>
</evidence>
<sequence>MTPFRDTLLLVEKCSHCFSYYDIESGQRLHSIALGEFPHEFVADPEGRFAYVGHYGVETSGHIGAGGTAIFQIDIAAKRLVRTIELAPFNRLHGMQMDRDGRLYVLSEDRAQLVVLDHPATDTAPRRAVPVGGIKSHLFALTRDGQTAFAMNLLSHTVTRVRPHDATVAPLACMPGEKPEGYALSADEKTLYVTCRWSNTLCAIDTESMQVVRRAPSRDDATRLYLYRDGRLVVTNYGDRSLSIVDPHTLEELAHVPMPARAIALSYHPERPIAFVSQDDDRVGIFDMDTLKFSRFIATQREPDVSCVVRLPEGA</sequence>
<dbReference type="EMBL" id="CP002521">
    <property type="protein sequence ID" value="ADX48542.1"/>
    <property type="molecule type" value="Genomic_DNA"/>
</dbReference>
<dbReference type="Gene3D" id="2.130.10.10">
    <property type="entry name" value="YVTN repeat-like/Quinoprotein amine dehydrogenase"/>
    <property type="match status" value="3"/>
</dbReference>
<dbReference type="InterPro" id="IPR051200">
    <property type="entry name" value="Host-pathogen_enzymatic-act"/>
</dbReference>
<dbReference type="HOGENOM" id="CLU_009318_3_0_4"/>
<dbReference type="PANTHER" id="PTHR47197:SF3">
    <property type="entry name" value="DIHYDRO-HEME D1 DEHYDROGENASE"/>
    <property type="match status" value="1"/>
</dbReference>
<name>F0QB47_PARA1</name>
<dbReference type="PANTHER" id="PTHR47197">
    <property type="entry name" value="PROTEIN NIRF"/>
    <property type="match status" value="1"/>
</dbReference>
<dbReference type="AlphaFoldDB" id="F0QB47"/>
<dbReference type="KEGG" id="aaa:Acav_4663"/>
<evidence type="ECO:0000313" key="1">
    <source>
        <dbReference type="EMBL" id="ADX48542.1"/>
    </source>
</evidence>